<dbReference type="Ensembl" id="ENSNMLT00000034335.1">
    <property type="protein sequence ID" value="ENSNMLP00000030798.1"/>
    <property type="gene ID" value="ENSNMLG00000019353.1"/>
</dbReference>
<feature type="region of interest" description="Disordered" evidence="4">
    <location>
        <begin position="263"/>
        <end position="282"/>
    </location>
</feature>
<evidence type="ECO:0000313" key="6">
    <source>
        <dbReference type="Ensembl" id="ENSNMLP00000030798.1"/>
    </source>
</evidence>
<accession>A0A8C6U8M1</accession>
<sequence>MAKKARSAKGEKPEALISALQAANEDLRSKLTDIQIELHQEKCKVNKLERDKVQEVKRAREQEQHRHTAALTEQRAKWHEEKQKELQALRENLTRQHEQELARHAKIKDQENQRLKAAINAMRDGSGEKVRTALTLEARDEARRFFDHERVKLLQEIAELKSTKKQTDEALSHMIQADKMKAGDLRVEHQQHQEQISKIKWDCEKDIRRLVDEIKAKDRTIFSLEKELESTSGFLQKLQLQKDALDEQLFLVKEAECGLGSPKREIPGRVGDGAEHCGSPDMRRNQRRMADLNATIRKLEDRNSLLVDERNELVKRARESEKQCKPLLDKNKLLNKRNDDLSQTIQKLEEKLKALSKENSEMKEKISSHPPLKKLKSLNDLDQAHDDQEIAFLKLQVLEQQSMIDELTRDREKLLRKKRHKRSSRPIKRHVVVDTFFGYDEESMDSETSSMASFRMDRTPATPDEDIEDAVTNEESELRFRQLTREYQALQRAYALLQEQKGGMLDAEQEAKAQEQIKAEVLRYKAKIEDLEKELNLKGQLDKVEAESGRVQLELQDSRDQNELLEFRILELEERERRSPPFNRYKMHPFSEGVSALQIYCMKEGVKDVCIPDLIKLLDILGDNGNLRNEEQVAIIQASTVLSLAEKWIQQIEGTEAALHQKMVDLEIEMEMFCKQKGYLEEELDYRKQALDQACMQIQELEATLYNALQQDKVIKYGEPLNEMQKDELRTSVEKLRRQMLRKSREFDCQILQERMELLHQAHQRIRDLEDKTEIQRRQIKDLEEKFLFLFLFFSLAFILWP</sequence>
<feature type="coiled-coil region" evidence="3">
    <location>
        <begin position="397"/>
        <end position="424"/>
    </location>
</feature>
<dbReference type="AlphaFoldDB" id="A0A8C6U8M1"/>
<evidence type="ECO:0000256" key="1">
    <source>
        <dbReference type="ARBA" id="ARBA00005239"/>
    </source>
</evidence>
<dbReference type="GO" id="GO:0008017">
    <property type="term" value="F:microtubule binding"/>
    <property type="evidence" value="ECO:0007669"/>
    <property type="project" value="InterPro"/>
</dbReference>
<keyword evidence="7" id="KW-1185">Reference proteome</keyword>
<protein>
    <submittedName>
        <fullName evidence="6">Janus kinase and microtubule interacting protein 2</fullName>
    </submittedName>
</protein>
<evidence type="ECO:0000256" key="2">
    <source>
        <dbReference type="ARBA" id="ARBA00023054"/>
    </source>
</evidence>
<feature type="domain" description="Janus kinase and microtubule-interacting protein C-terminal" evidence="5">
    <location>
        <begin position="410"/>
        <end position="542"/>
    </location>
</feature>
<dbReference type="InterPro" id="IPR024836">
    <property type="entry name" value="JAKMIP"/>
</dbReference>
<reference evidence="6" key="2">
    <citation type="submission" date="2025-09" db="UniProtKB">
        <authorList>
            <consortium name="Ensembl"/>
        </authorList>
    </citation>
    <scope>IDENTIFICATION</scope>
</reference>
<evidence type="ECO:0000256" key="4">
    <source>
        <dbReference type="SAM" id="MobiDB-lite"/>
    </source>
</evidence>
<organism evidence="6 7">
    <name type="scientific">Neogobius melanostomus</name>
    <name type="common">round goby</name>
    <dbReference type="NCBI Taxonomy" id="47308"/>
    <lineage>
        <taxon>Eukaryota</taxon>
        <taxon>Metazoa</taxon>
        <taxon>Chordata</taxon>
        <taxon>Craniata</taxon>
        <taxon>Vertebrata</taxon>
        <taxon>Euteleostomi</taxon>
        <taxon>Actinopterygii</taxon>
        <taxon>Neopterygii</taxon>
        <taxon>Teleostei</taxon>
        <taxon>Neoteleostei</taxon>
        <taxon>Acanthomorphata</taxon>
        <taxon>Gobiaria</taxon>
        <taxon>Gobiiformes</taxon>
        <taxon>Gobioidei</taxon>
        <taxon>Gobiidae</taxon>
        <taxon>Benthophilinae</taxon>
        <taxon>Neogobiini</taxon>
        <taxon>Neogobius</taxon>
    </lineage>
</organism>
<dbReference type="GO" id="GO:0019900">
    <property type="term" value="F:kinase binding"/>
    <property type="evidence" value="ECO:0007669"/>
    <property type="project" value="InterPro"/>
</dbReference>
<feature type="coiled-coil region" evidence="3">
    <location>
        <begin position="282"/>
        <end position="365"/>
    </location>
</feature>
<feature type="compositionally biased region" description="Basic and acidic residues" evidence="4">
    <location>
        <begin position="263"/>
        <end position="275"/>
    </location>
</feature>
<evidence type="ECO:0000313" key="7">
    <source>
        <dbReference type="Proteomes" id="UP000694523"/>
    </source>
</evidence>
<comment type="similarity">
    <text evidence="1">Belongs to the JAKMIP family.</text>
</comment>
<dbReference type="PANTHER" id="PTHR18935:SF7">
    <property type="entry name" value="JANUS KINASE AND MICROTUBULE-INTERACTING PROTEIN 2"/>
    <property type="match status" value="1"/>
</dbReference>
<feature type="coiled-coil region" evidence="3">
    <location>
        <begin position="691"/>
        <end position="786"/>
    </location>
</feature>
<feature type="coiled-coil region" evidence="3">
    <location>
        <begin position="473"/>
        <end position="575"/>
    </location>
</feature>
<evidence type="ECO:0000259" key="5">
    <source>
        <dbReference type="Pfam" id="PF16034"/>
    </source>
</evidence>
<proteinExistence type="inferred from homology"/>
<feature type="coiled-coil region" evidence="3">
    <location>
        <begin position="17"/>
        <end position="110"/>
    </location>
</feature>
<dbReference type="PANTHER" id="PTHR18935">
    <property type="entry name" value="GOLGIN SUBFAMILY A MEMBER 4-LIKE ISOFORM X1"/>
    <property type="match status" value="1"/>
</dbReference>
<keyword evidence="2 3" id="KW-0175">Coiled coil</keyword>
<dbReference type="InterPro" id="IPR031994">
    <property type="entry name" value="JAKMIP_C"/>
</dbReference>
<dbReference type="Proteomes" id="UP000694523">
    <property type="component" value="Unplaced"/>
</dbReference>
<evidence type="ECO:0000256" key="3">
    <source>
        <dbReference type="SAM" id="Coils"/>
    </source>
</evidence>
<dbReference type="Pfam" id="PF16034">
    <property type="entry name" value="JAKMIP_CC3"/>
    <property type="match status" value="1"/>
</dbReference>
<reference evidence="6" key="1">
    <citation type="submission" date="2025-08" db="UniProtKB">
        <authorList>
            <consortium name="Ensembl"/>
        </authorList>
    </citation>
    <scope>IDENTIFICATION</scope>
</reference>
<feature type="coiled-coil region" evidence="3">
    <location>
        <begin position="207"/>
        <end position="255"/>
    </location>
</feature>
<name>A0A8C6U8M1_9GOBI</name>